<accession>A0A1I6KSJ9</accession>
<dbReference type="RefSeq" id="WP_089815308.1">
    <property type="nucleotide sequence ID" value="NZ_FOZK01000001.1"/>
</dbReference>
<gene>
    <name evidence="2" type="ORF">SAMN05216559_1476</name>
</gene>
<keyword evidence="3" id="KW-1185">Reference proteome</keyword>
<proteinExistence type="predicted"/>
<dbReference type="AlphaFoldDB" id="A0A1I6KSJ9"/>
<dbReference type="EMBL" id="FOZK01000001">
    <property type="protein sequence ID" value="SFR94223.1"/>
    <property type="molecule type" value="Genomic_DNA"/>
</dbReference>
<organism evidence="2 3">
    <name type="scientific">Halomicrobium zhouii</name>
    <dbReference type="NCBI Taxonomy" id="767519"/>
    <lineage>
        <taxon>Archaea</taxon>
        <taxon>Methanobacteriati</taxon>
        <taxon>Methanobacteriota</taxon>
        <taxon>Stenosarchaea group</taxon>
        <taxon>Halobacteria</taxon>
        <taxon>Halobacteriales</taxon>
        <taxon>Haloarculaceae</taxon>
        <taxon>Halomicrobium</taxon>
    </lineage>
</organism>
<dbReference type="Proteomes" id="UP000199062">
    <property type="component" value="Unassembled WGS sequence"/>
</dbReference>
<sequence length="59" mass="6521">MARATTDCHAEAQPRRDGGARTVRIDDATFEALSMTSDATSENRARIVRWLGTWAGVDR</sequence>
<reference evidence="2 3" key="1">
    <citation type="submission" date="2016-10" db="EMBL/GenBank/DDBJ databases">
        <authorList>
            <person name="de Groot N.N."/>
        </authorList>
    </citation>
    <scope>NUCLEOTIDE SEQUENCE [LARGE SCALE GENOMIC DNA]</scope>
    <source>
        <strain evidence="2 3">CGMCC 1.10457</strain>
    </source>
</reference>
<evidence type="ECO:0000313" key="2">
    <source>
        <dbReference type="EMBL" id="SFR94223.1"/>
    </source>
</evidence>
<name>A0A1I6KSJ9_9EURY</name>
<protein>
    <submittedName>
        <fullName evidence="2">Uncharacterized protein</fullName>
    </submittedName>
</protein>
<evidence type="ECO:0000313" key="3">
    <source>
        <dbReference type="Proteomes" id="UP000199062"/>
    </source>
</evidence>
<feature type="region of interest" description="Disordered" evidence="1">
    <location>
        <begin position="1"/>
        <end position="21"/>
    </location>
</feature>
<evidence type="ECO:0000256" key="1">
    <source>
        <dbReference type="SAM" id="MobiDB-lite"/>
    </source>
</evidence>